<reference evidence="1 2" key="1">
    <citation type="submission" date="2017-10" db="EMBL/GenBank/DDBJ databases">
        <title>Complete genome sequence of Paracoccus yeei TT13 isolated from human skin.</title>
        <authorList>
            <person name="Lee K."/>
            <person name="Lim J.Y."/>
            <person name="Hwang I."/>
        </authorList>
    </citation>
    <scope>NUCLEOTIDE SEQUENCE [LARGE SCALE GENOMIC DNA]</scope>
    <source>
        <strain evidence="1 2">TT13</strain>
    </source>
</reference>
<accession>A0A2D2BYK8</accession>
<dbReference type="AlphaFoldDB" id="A0A2D2BYK8"/>
<gene>
    <name evidence="1" type="ORF">PYTT13_05540</name>
</gene>
<name>A0A2D2BYK8_9RHOB</name>
<organism evidence="1 2">
    <name type="scientific">Paracoccus yeei</name>
    <dbReference type="NCBI Taxonomy" id="147645"/>
    <lineage>
        <taxon>Bacteria</taxon>
        <taxon>Pseudomonadati</taxon>
        <taxon>Pseudomonadota</taxon>
        <taxon>Alphaproteobacteria</taxon>
        <taxon>Rhodobacterales</taxon>
        <taxon>Paracoccaceae</taxon>
        <taxon>Paracoccus</taxon>
    </lineage>
</organism>
<dbReference type="RefSeq" id="WP_099648462.1">
    <property type="nucleotide sequence ID" value="NZ_CAJGAB010000008.1"/>
</dbReference>
<proteinExistence type="predicted"/>
<dbReference type="Gene3D" id="1.10.3230.30">
    <property type="entry name" value="Phage gp6-like head-tail connector protein"/>
    <property type="match status" value="1"/>
</dbReference>
<sequence length="103" mass="12000">MEPIVSLQELKGQLSLTSDQQDDDPLIAGKIDAAQDHVERLLGYRIRVRYDDEILRPVPPALKEAVLQLATWWFENREAATDMSRELPFGVREIVNEYRDWTF</sequence>
<dbReference type="NCBIfam" id="TIGR01560">
    <property type="entry name" value="put_DNA_pack"/>
    <property type="match status" value="1"/>
</dbReference>
<dbReference type="EMBL" id="CP024422">
    <property type="protein sequence ID" value="ATQ55326.1"/>
    <property type="molecule type" value="Genomic_DNA"/>
</dbReference>
<dbReference type="InterPro" id="IPR021146">
    <property type="entry name" value="Phage_gp6-like_head-tail"/>
</dbReference>
<dbReference type="CDD" id="cd08054">
    <property type="entry name" value="gp6"/>
    <property type="match status" value="1"/>
</dbReference>
<evidence type="ECO:0000313" key="1">
    <source>
        <dbReference type="EMBL" id="ATQ55326.1"/>
    </source>
</evidence>
<dbReference type="InterPro" id="IPR006450">
    <property type="entry name" value="Phage_HK97_gp6-like"/>
</dbReference>
<evidence type="ECO:0000313" key="2">
    <source>
        <dbReference type="Proteomes" id="UP000229314"/>
    </source>
</evidence>
<dbReference type="Proteomes" id="UP000229314">
    <property type="component" value="Chromosome"/>
</dbReference>
<dbReference type="Pfam" id="PF05135">
    <property type="entry name" value="Phage_connect_1"/>
    <property type="match status" value="1"/>
</dbReference>
<protein>
    <submittedName>
        <fullName evidence="1">DNA-packaging protein</fullName>
    </submittedName>
</protein>
<dbReference type="GeneID" id="78897135"/>